<name>A0A8T4C8E4_9ARCH</name>
<evidence type="ECO:0000256" key="2">
    <source>
        <dbReference type="SAM" id="Phobius"/>
    </source>
</evidence>
<keyword evidence="2" id="KW-1133">Transmembrane helix</keyword>
<evidence type="ECO:0000256" key="1">
    <source>
        <dbReference type="SAM" id="Coils"/>
    </source>
</evidence>
<keyword evidence="2" id="KW-0472">Membrane</keyword>
<feature type="coiled-coil region" evidence="1">
    <location>
        <begin position="2534"/>
        <end position="2561"/>
    </location>
</feature>
<dbReference type="EMBL" id="VGJJ01000016">
    <property type="protein sequence ID" value="MBM3282220.1"/>
    <property type="molecule type" value="Genomic_DNA"/>
</dbReference>
<accession>A0A8T4C8E4</accession>
<organism evidence="3 4">
    <name type="scientific">Candidatus Iainarchaeum sp</name>
    <dbReference type="NCBI Taxonomy" id="3101447"/>
    <lineage>
        <taxon>Archaea</taxon>
        <taxon>Candidatus Iainarchaeota</taxon>
        <taxon>Candidatus Iainarchaeia</taxon>
        <taxon>Candidatus Iainarchaeales</taxon>
        <taxon>Candidatus Iainarchaeaceae</taxon>
        <taxon>Candidatus Iainarchaeum</taxon>
    </lineage>
</organism>
<dbReference type="Proteomes" id="UP000774699">
    <property type="component" value="Unassembled WGS sequence"/>
</dbReference>
<keyword evidence="2" id="KW-0812">Transmembrane</keyword>
<protein>
    <submittedName>
        <fullName evidence="3">Uncharacterized protein</fullName>
    </submittedName>
</protein>
<feature type="transmembrane region" description="Helical" evidence="2">
    <location>
        <begin position="47"/>
        <end position="66"/>
    </location>
</feature>
<evidence type="ECO:0000313" key="3">
    <source>
        <dbReference type="EMBL" id="MBM3282220.1"/>
    </source>
</evidence>
<evidence type="ECO:0000313" key="4">
    <source>
        <dbReference type="Proteomes" id="UP000774699"/>
    </source>
</evidence>
<gene>
    <name evidence="3" type="ORF">FJY86_02670</name>
</gene>
<feature type="coiled-coil region" evidence="1">
    <location>
        <begin position="2235"/>
        <end position="2326"/>
    </location>
</feature>
<proteinExistence type="predicted"/>
<comment type="caution">
    <text evidence="3">The sequence shown here is derived from an EMBL/GenBank/DDBJ whole genome shotgun (WGS) entry which is preliminary data.</text>
</comment>
<feature type="coiled-coil region" evidence="1">
    <location>
        <begin position="2645"/>
        <end position="2679"/>
    </location>
</feature>
<feature type="coiled-coil region" evidence="1">
    <location>
        <begin position="2376"/>
        <end position="2403"/>
    </location>
</feature>
<feature type="coiled-coil region" evidence="1">
    <location>
        <begin position="2708"/>
        <end position="2780"/>
    </location>
</feature>
<sequence>MGITDTLGSAYMRVEDAYYGVLDFFEEKGFSLPWSYNDLVENKGIPALPFTIALVAILCGGIFYAATVNAPQDMAFTLNLKDNKGRALEDVFVKITDSKGKILDELTASDGQTITLKGVSPNEKLTISARKQGFGEKTSTLLAGETSTRITLQGNNDAIVGKLKLVDGETGTTITSAIVQASWSGNTIGISSTPNAEGIVLLNVPLNEEITLSVSADNYETLVDTITFSNDDVKIKELSPKASASQGKSVLIVKAIDKTTQLPLENVHIKIENAQSGEIISDVDVQSGMHSENLTKGLVVRVSVSKENYTTYTSNTEYAGGKTLRNEEEVLLAPLSFGGTSLHVVAQSETSKQPLSGVEFTLLDNANEKIDMQTSNFSGDVEFPGLNETNTYTILAFSSNFFPARKQVEWNQLPASENGRTMIYSLNPFVNGNAGTLTVFASEKDGKAATNASVEINEKINGDYLPYVGARSMDSAGSFTARIPVGTTILVRATRENAADEKEITIVSGLNKVLLTLESNTQAVTFNLKTSDGKPFIGNVTLTTSSGNELFSGAVTDGTFNTLIPNGETLTLRATNNAGNVFTKTFNVGNETQMTIVVDAAANTSDGPIVTFEGLVDTLNNPVPGISATQDVFARFSVKWPKTMATQGGLFVRVGEDAVASVDTQHEGIIGVNGDADKITYGRSWNPTPLPGKETKDRATNGKAGIFNKWVEILVDKPLGTQTFDIRLRAREHVNEESVNVYYRSFVQNTNQTIRTPADTDLGTSTFTTKKSGLYATSLSARVNVYESIPFCKGKICVTLNIVDADNRTYPIGGVQTLIGKNYALQATIQTNAGTTATNTTTEGLVSGNTTTGSTATVKISTDNENPLLSFTKNEIGTFGTFNDSGKRETSTSFNVTGTNSAAGARARVHFLPENEGDTVLNVQIISGNESFTQTIPIEIVEPNTLNVELPEHVENGKPISMRVLDAAQQTPITKALITFTDASGKFAGSVKGTNNTNKGENGTYVFDKSLSAGLYAVRVSVEKYADFEGGILVGIDNPISIEEKITLTIPFGQKTVTQNVSVNNHTNQTITNLTGEIEPIGKFPAPLVLSVGTITSLTANGKGSIPITLTYSGDAASSETIQGTAALRVHGDALLSFPVSARSTITAAYNPKLDSSCLQFSKQKISVTLQSENQPFGNAYNGNTFNENANYYGTANTPNANVYNAQGYNTYGYNANGVYQNAETKRVNVKVKNNCGETLNLVPGITQNDGQPLVDGLKIAAIDSSLQLSQGQEKQVDFEVSNQLFRAGFYAQPMQFYATFSSPQVNASLPFDVQFWDRSMAILAPENIELTLIKTGNQKASDRATIPITNIGASPIYGLTATLEGENTNDVTFKLENLPGKVNGNLSILLPGQSQYPPLSVLVESLRDDSTLASKRMIISGMIEGRKVILREVNIYARTGSSSCLNVSAFDTPVSFISSETQGSISKRITIQNKCLEPVRVTRIEAPKLGTNTLDISSTDRDATIEMNDEKEFNLTLVKSQAFKNQFSIQVVGLLQLSQKTISSNALPVLVALGSQELEFSQASNPVQVDVCEGGKITVRYPILAKKDECSQAYCDAEQASHMLAEAIEKQLAKAVQLMQAKKNDAGAFASCTNGGRSCTFSQLGITSPSFTIYLQNDILTTMMLSYVMKSGAYPRLAGMLVSGDNALNATNGESAFATHLGTGFGNAVYLPEINGCGKYDVTLLGGVEVVAGQLQSDKLSTGIILNRKENTAECQDKIYNAANFLPKNKSVGIENSQQTRLGVVEYSSNALQEPAEWLAETVFGKSSRATKNSNSNRMTLNIGNLSQSIVELTLDPLTKGAGAKNIITVVRQTQGSVQKESMVEAGKIITSLGKGVKGCITRDEQTWRIISVPDVGQFTYEGCALNGASDGGLVVRSNLTCCTLSTRSDIASDAMYTLSPSGSEPLLGMNQLDLYTVGVPVSAENTYAKPGQKITYDAAYALEFDTKKQVYGKDLLLCGSTDPRIQQQANKQTVQTIATRTLDDTRAGPLKLELRTCTVDADEALAKAYKKGNGTWYATLDWDSDTARKTIMQTIAEATQTEKLGNAYVSYLGQGILANDNPVYQAQFKDKQLTALGGYAAACAAACGVCAGVAAIGSGGFGSAFLWDCAVGCGLPAGMGLASMYSEDIQQSAQGTFLQGPANLLLSKPAELAQNTIGNGNENTPANIALGTGLTYSAVRGSIKGVKTYQETSKKVTDEFEKAKDAVKTANEKIATDKKGTAEALENAKTANDAAVKELEEKLIQIEDELRPLAEKATAAEEALNQAAAAKDTARRALEKIDLELATLPPADATKEAALLSARRATDEATRAAETAKDAYRQASDALETGIDASKQAARQVAEQKLIATNLENELKTIQKSIASVPDSATIARELGVDSISTNLNTRYSNLQKIKKEWDALAYLEKDVIKKEGAIGTKFIKGNIVTPTQGEHVFWKAVRRKGDTFVFDLEKVTTHGDVPIKDVPITELSNYGMDEIAARYRVLDPKEVTAYMTKFTDEFASLENEIASATQLFTELKARNFSPAVNNLADARLAELRTLGSKVSEAKNIVASAITSRKGIPVNYLSKKLVNNVAEGTTIIAETRVKEISEGLTAKGNDVATQAAETRGRLDILSQQLDEAEKNVDVLQTNLDTLATKSATADAAAADAAKAFDDLSKTTRSTVDELARLTNARQDARLALLEASQKYGDVEKEMQTISSKFEDIENLSAVQEDAATKLANAQKARESALAKAQAALDEANAKKTLPDAVAGSKTKGLAKSIAKGLICSGIGNLTGYGAYRAGLTNEVENKITLEAGSNAILDPQTNELVFEKGQTYQFVVTPGTGTGTSHTIRVDVVSPNTQVNPQSWLDDCSAK</sequence>
<reference evidence="3" key="1">
    <citation type="submission" date="2019-03" db="EMBL/GenBank/DDBJ databases">
        <title>Lake Tanganyika Metagenome-Assembled Genomes (MAGs).</title>
        <authorList>
            <person name="Tran P."/>
        </authorList>
    </citation>
    <scope>NUCLEOTIDE SEQUENCE</scope>
    <source>
        <strain evidence="3">M_DeepCast_50m_m2_156</strain>
    </source>
</reference>
<keyword evidence="1" id="KW-0175">Coiled coil</keyword>